<dbReference type="SUPFAM" id="SSF55961">
    <property type="entry name" value="Bet v1-like"/>
    <property type="match status" value="1"/>
</dbReference>
<keyword evidence="3" id="KW-1185">Reference proteome</keyword>
<dbReference type="Proteomes" id="UP000004705">
    <property type="component" value="Chromosome"/>
</dbReference>
<sequence length="162" mass="17918">MIETSRVMPARPERVFAVLADGWSYAGWVVGNAHIRDVDESWPAEGSRIHHKAGAWPLQVPDISRVTAVEPGRMIELEARLWVLGRARVRVELEPAGDERTKVTISEEAIEGPARLLPVPVQALYLKPRNSEALSRLEDIVVHRGPRRDGPGETPRSGGGRV</sequence>
<gene>
    <name evidence="2" type="ORF">SacazDRAFT_00703</name>
</gene>
<reference evidence="2 3" key="1">
    <citation type="journal article" date="2012" name="Stand. Genomic Sci.">
        <title>Genome sequence of the soil bacterium Saccharomonospora azurea type strain (NA-128(T)).</title>
        <authorList>
            <person name="Klenk H.P."/>
            <person name="Held B."/>
            <person name="Lucas S."/>
            <person name="Lapidus A."/>
            <person name="Copeland A."/>
            <person name="Hammon N."/>
            <person name="Pitluck S."/>
            <person name="Goodwin L.A."/>
            <person name="Han C."/>
            <person name="Tapia R."/>
            <person name="Brambilla E.M."/>
            <person name="Potter G."/>
            <person name="Land M."/>
            <person name="Ivanova N."/>
            <person name="Rohde M."/>
            <person name="Goker M."/>
            <person name="Detter J.C."/>
            <person name="Kyrpides N.C."/>
            <person name="Woyke T."/>
        </authorList>
    </citation>
    <scope>NUCLEOTIDE SEQUENCE [LARGE SCALE GENOMIC DNA]</scope>
    <source>
        <strain evidence="2 3">NA-128</strain>
    </source>
</reference>
<evidence type="ECO:0000313" key="2">
    <source>
        <dbReference type="EMBL" id="EHY87651.1"/>
    </source>
</evidence>
<feature type="compositionally biased region" description="Basic and acidic residues" evidence="1">
    <location>
        <begin position="141"/>
        <end position="151"/>
    </location>
</feature>
<dbReference type="Pfam" id="PF10604">
    <property type="entry name" value="Polyketide_cyc2"/>
    <property type="match status" value="1"/>
</dbReference>
<protein>
    <submittedName>
        <fullName evidence="2">Polyketide cyclase / dehydrase and lipid transport</fullName>
    </submittedName>
</protein>
<dbReference type="OrthoDB" id="4483486at2"/>
<accession>H8GBC9</accession>
<organism evidence="2 3">
    <name type="scientific">Saccharomonospora azurea NA-128</name>
    <dbReference type="NCBI Taxonomy" id="882081"/>
    <lineage>
        <taxon>Bacteria</taxon>
        <taxon>Bacillati</taxon>
        <taxon>Actinomycetota</taxon>
        <taxon>Actinomycetes</taxon>
        <taxon>Pseudonocardiales</taxon>
        <taxon>Pseudonocardiaceae</taxon>
        <taxon>Saccharomonospora</taxon>
    </lineage>
</organism>
<evidence type="ECO:0000256" key="1">
    <source>
        <dbReference type="SAM" id="MobiDB-lite"/>
    </source>
</evidence>
<dbReference type="AlphaFoldDB" id="H8GBC9"/>
<dbReference type="InterPro" id="IPR023393">
    <property type="entry name" value="START-like_dom_sf"/>
</dbReference>
<dbReference type="CDD" id="cd07812">
    <property type="entry name" value="SRPBCC"/>
    <property type="match status" value="1"/>
</dbReference>
<dbReference type="InterPro" id="IPR019587">
    <property type="entry name" value="Polyketide_cyclase/dehydratase"/>
</dbReference>
<feature type="region of interest" description="Disordered" evidence="1">
    <location>
        <begin position="141"/>
        <end position="162"/>
    </location>
</feature>
<name>H8GBC9_9PSEU</name>
<evidence type="ECO:0000313" key="3">
    <source>
        <dbReference type="Proteomes" id="UP000004705"/>
    </source>
</evidence>
<dbReference type="RefSeq" id="WP_005438704.1">
    <property type="nucleotide sequence ID" value="NZ_CM001466.1"/>
</dbReference>
<proteinExistence type="predicted"/>
<dbReference type="Gene3D" id="3.30.530.20">
    <property type="match status" value="1"/>
</dbReference>
<dbReference type="HOGENOM" id="CLU_124276_0_0_11"/>
<dbReference type="EMBL" id="CM001466">
    <property type="protein sequence ID" value="EHY87651.1"/>
    <property type="molecule type" value="Genomic_DNA"/>
</dbReference>